<keyword evidence="4" id="KW-1185">Reference proteome</keyword>
<dbReference type="InterPro" id="IPR005174">
    <property type="entry name" value="KIB1-4_b-propeller"/>
</dbReference>
<keyword evidence="1" id="KW-1133">Transmembrane helix</keyword>
<dbReference type="PANTHER" id="PTHR44586">
    <property type="entry name" value="F-BOX DOMAIN CONTAINING PROTEIN, EXPRESSED"/>
    <property type="match status" value="1"/>
</dbReference>
<evidence type="ECO:0000259" key="2">
    <source>
        <dbReference type="Pfam" id="PF03478"/>
    </source>
</evidence>
<protein>
    <recommendedName>
        <fullName evidence="2">KIB1-4 beta-propeller domain-containing protein</fullName>
    </recommendedName>
</protein>
<evidence type="ECO:0000313" key="3">
    <source>
        <dbReference type="EMBL" id="GJN39221.1"/>
    </source>
</evidence>
<feature type="domain" description="KIB1-4 beta-propeller" evidence="2">
    <location>
        <begin position="21"/>
        <end position="286"/>
    </location>
</feature>
<accession>A0AAV5FW34</accession>
<comment type="caution">
    <text evidence="3">The sequence shown here is derived from an EMBL/GenBank/DDBJ whole genome shotgun (WGS) entry which is preliminary data.</text>
</comment>
<keyword evidence="1" id="KW-0472">Membrane</keyword>
<organism evidence="3 4">
    <name type="scientific">Eleusine coracana subsp. coracana</name>
    <dbReference type="NCBI Taxonomy" id="191504"/>
    <lineage>
        <taxon>Eukaryota</taxon>
        <taxon>Viridiplantae</taxon>
        <taxon>Streptophyta</taxon>
        <taxon>Embryophyta</taxon>
        <taxon>Tracheophyta</taxon>
        <taxon>Spermatophyta</taxon>
        <taxon>Magnoliopsida</taxon>
        <taxon>Liliopsida</taxon>
        <taxon>Poales</taxon>
        <taxon>Poaceae</taxon>
        <taxon>PACMAD clade</taxon>
        <taxon>Chloridoideae</taxon>
        <taxon>Cynodonteae</taxon>
        <taxon>Eleusininae</taxon>
        <taxon>Eleusine</taxon>
    </lineage>
</organism>
<dbReference type="EMBL" id="BQKI01000097">
    <property type="protein sequence ID" value="GJN39221.1"/>
    <property type="molecule type" value="Genomic_DNA"/>
</dbReference>
<feature type="transmembrane region" description="Helical" evidence="1">
    <location>
        <begin position="370"/>
        <end position="393"/>
    </location>
</feature>
<proteinExistence type="predicted"/>
<evidence type="ECO:0000256" key="1">
    <source>
        <dbReference type="SAM" id="Phobius"/>
    </source>
</evidence>
<reference evidence="3" key="2">
    <citation type="submission" date="2021-12" db="EMBL/GenBank/DDBJ databases">
        <title>Resequencing data analysis of finger millet.</title>
        <authorList>
            <person name="Hatakeyama M."/>
            <person name="Aluri S."/>
            <person name="Balachadran M.T."/>
            <person name="Sivarajan S.R."/>
            <person name="Poveda L."/>
            <person name="Shimizu-Inatsugi R."/>
            <person name="Schlapbach R."/>
            <person name="Sreeman S.M."/>
            <person name="Shimizu K.K."/>
        </authorList>
    </citation>
    <scope>NUCLEOTIDE SEQUENCE</scope>
</reference>
<evidence type="ECO:0000313" key="4">
    <source>
        <dbReference type="Proteomes" id="UP001054889"/>
    </source>
</evidence>
<dbReference type="Proteomes" id="UP001054889">
    <property type="component" value="Unassembled WGS sequence"/>
</dbReference>
<dbReference type="Pfam" id="PF03478">
    <property type="entry name" value="Beta-prop_KIB1-4"/>
    <property type="match status" value="1"/>
</dbReference>
<sequence length="402" mass="45592">MDGLLMLMTGRSFNLSIQSRATRFALPSITTNDYVTAIYDENGAVQEYYSWAALQDESRVPPSVFGLRELRNYFFGKAFLSSDPSTGSYIVAVIHNTRYQISFARAGDDCWTRLPPHESFTDCVFKDDLLYALTKGGKIVAFNFSGPTVNQEVIIEKTRIYDAQRMYIVQEPSGDLLQIWGVMEDDDSQPELEPSEEKDYFSEPDEDFGPYPHHTLMYKVYRVDLTEKRLVEINGLGENAVFLGFNQSACLNVDEYPQLKANHIYFTDDGEYMAFGGKSERRSIGVVNLDNNTRQKIVSPQIWSNWPSPIWITPNPRKRLEGNREERMESGYTAVPKVSRCAQEENAAGGKTITSSFRKVLPVKMIDSSLFGLLAMFIFGLLGMIRSIGCMILKKTSLYRNG</sequence>
<reference evidence="3" key="1">
    <citation type="journal article" date="2018" name="DNA Res.">
        <title>Multiple hybrid de novo genome assembly of finger millet, an orphan allotetraploid crop.</title>
        <authorList>
            <person name="Hatakeyama M."/>
            <person name="Aluri S."/>
            <person name="Balachadran M.T."/>
            <person name="Sivarajan S.R."/>
            <person name="Patrignani A."/>
            <person name="Gruter S."/>
            <person name="Poveda L."/>
            <person name="Shimizu-Inatsugi R."/>
            <person name="Baeten J."/>
            <person name="Francoijs K.J."/>
            <person name="Nataraja K.N."/>
            <person name="Reddy Y.A.N."/>
            <person name="Phadnis S."/>
            <person name="Ravikumar R.L."/>
            <person name="Schlapbach R."/>
            <person name="Sreeman S.M."/>
            <person name="Shimizu K.K."/>
        </authorList>
    </citation>
    <scope>NUCLEOTIDE SEQUENCE</scope>
</reference>
<name>A0AAV5FW34_ELECO</name>
<gene>
    <name evidence="3" type="primary">gb28326</name>
    <name evidence="3" type="ORF">PR202_gb28326</name>
</gene>
<dbReference type="AlphaFoldDB" id="A0AAV5FW34"/>
<dbReference type="SUPFAM" id="SSF82171">
    <property type="entry name" value="DPP6 N-terminal domain-like"/>
    <property type="match status" value="1"/>
</dbReference>
<dbReference type="PANTHER" id="PTHR44586:SF6">
    <property type="entry name" value="OS11G0579600 PROTEIN"/>
    <property type="match status" value="1"/>
</dbReference>
<keyword evidence="1" id="KW-0812">Transmembrane</keyword>